<dbReference type="PANTHER" id="PTHR21708:SF25">
    <property type="entry name" value="PROTEIN PAM1-RELATED"/>
    <property type="match status" value="1"/>
</dbReference>
<feature type="region of interest" description="Disordered" evidence="1">
    <location>
        <begin position="333"/>
        <end position="406"/>
    </location>
</feature>
<accession>A0A093V9X9</accession>
<dbReference type="InterPro" id="IPR013328">
    <property type="entry name" value="6PGD_dom2"/>
</dbReference>
<feature type="compositionally biased region" description="Low complexity" evidence="1">
    <location>
        <begin position="727"/>
        <end position="742"/>
    </location>
</feature>
<proteinExistence type="predicted"/>
<sequence length="764" mass="82890">MAPSPPRLRILSVGSNAVSAFLSWRLQTTNSCDVTLAWKSGFESVAQYGVSFRSKTYGNERFKPRHVVRTPEEAASREVAYDYVVLCVKALPDIYDLGSIIESVVTPQHTCILVNTTNTLGVESHLEQRFPTNVVLSLVSHMTINQTGLSDFEHEGSTEMWVGPANKNPAIPVSIQNDMASALAMTLSSGNVDCKVSSNIRQEQFDRMIGPIAFHPASVLFNTPNHSQLLEKVGVRQLVNDVIDELLKLASTQGCSFDSGYREKVIAKMTAPTEAQTTMYQDFLAHRPMEIETYLASPIRLAMESNVSLPRIETIYAMLHHLNIVNQTKPEILPPGISTQPPPRTASVPPGQKPMVNGMRASRTSSNMGMPMPPPQQRRGPPPGGPMLRPPSAQAGPSRMPRDASFEDNGLEEFSHLVVYDDIPSDGLTNGNMDMANGGASSSLALRERELALRQRELQLREREMNLRRGPGPRGGPRAPPPPRSVFDEEDEEDYFDPQDFRPPPGIDIDNIDMMSVTSRRTRKAPTSAGQLRRNPEMNGPPSSRPSSSFRFFNGSGGRKSASSHLINDIPMTHSSLMDDPLMAYSSNRYGAVDRKELHVDSRANSLSNASRMGDFGPGGAPGSYPPGRRTSGSPAVFPNGRGMPMPRPGPGEHQHSWGPPPNGMMPPHGRPSPPNVSPGMPPNMRAPVPRYPPGHGNNMGANQVEQHLGVSNPPKYNSPNARSLTGSASASAESGDSGASANIDSENSAHSSQISLGHAMPVR</sequence>
<dbReference type="Pfam" id="PF08546">
    <property type="entry name" value="ApbA_C"/>
    <property type="match status" value="1"/>
</dbReference>
<organism evidence="4">
    <name type="scientific">Talaromyces marneffei PM1</name>
    <dbReference type="NCBI Taxonomy" id="1077442"/>
    <lineage>
        <taxon>Eukaryota</taxon>
        <taxon>Fungi</taxon>
        <taxon>Dikarya</taxon>
        <taxon>Ascomycota</taxon>
        <taxon>Pezizomycotina</taxon>
        <taxon>Eurotiomycetes</taxon>
        <taxon>Eurotiomycetidae</taxon>
        <taxon>Eurotiales</taxon>
        <taxon>Trichocomaceae</taxon>
        <taxon>Talaromyces</taxon>
        <taxon>Talaromyces sect. Talaromyces</taxon>
    </lineage>
</organism>
<dbReference type="HOGENOM" id="CLU_021479_0_0_1"/>
<evidence type="ECO:0000256" key="1">
    <source>
        <dbReference type="SAM" id="MobiDB-lite"/>
    </source>
</evidence>
<dbReference type="Pfam" id="PF02558">
    <property type="entry name" value="ApbA"/>
    <property type="match status" value="1"/>
</dbReference>
<feature type="compositionally biased region" description="Pro residues" evidence="1">
    <location>
        <begin position="371"/>
        <end position="389"/>
    </location>
</feature>
<feature type="region of interest" description="Disordered" evidence="1">
    <location>
        <begin position="462"/>
        <end position="559"/>
    </location>
</feature>
<feature type="compositionally biased region" description="Acidic residues" evidence="1">
    <location>
        <begin position="488"/>
        <end position="497"/>
    </location>
</feature>
<evidence type="ECO:0000259" key="3">
    <source>
        <dbReference type="Pfam" id="PF08546"/>
    </source>
</evidence>
<feature type="domain" description="Ketopantoate reductase N-terminal" evidence="2">
    <location>
        <begin position="10"/>
        <end position="166"/>
    </location>
</feature>
<name>A0A093V9X9_TALMA</name>
<feature type="compositionally biased region" description="Pro residues" evidence="1">
    <location>
        <begin position="659"/>
        <end position="682"/>
    </location>
</feature>
<dbReference type="InterPro" id="IPR008927">
    <property type="entry name" value="6-PGluconate_DH-like_C_sf"/>
</dbReference>
<comment type="caution">
    <text evidence="4">The sequence shown here is derived from an EMBL/GenBank/DDBJ whole genome shotgun (WGS) entry which is preliminary data.</text>
</comment>
<feature type="compositionally biased region" description="Polar residues" evidence="1">
    <location>
        <begin position="715"/>
        <end position="726"/>
    </location>
</feature>
<dbReference type="eggNOG" id="ENOG502QT3Z">
    <property type="taxonomic scope" value="Eukaryota"/>
</dbReference>
<reference key="1">
    <citation type="journal article" date="2014" name="PLoS Genet.">
        <title>Signature Gene Expression Reveals Novel Clues to the Molecular Mechanisms of Dimorphic Transition in Penicillium marneffei.</title>
        <authorList>
            <person name="Yang E."/>
            <person name="Wang G."/>
            <person name="Cai J."/>
            <person name="Woo P.C."/>
            <person name="Lau S.K."/>
            <person name="Yuen K.-Y."/>
            <person name="Chow W.-N."/>
            <person name="Lin X."/>
        </authorList>
    </citation>
    <scope>NUCLEOTIDE SEQUENCE [LARGE SCALE GENOMIC DNA]</scope>
    <source>
        <strain>PM1</strain>
    </source>
</reference>
<dbReference type="InterPro" id="IPR013752">
    <property type="entry name" value="KPA_reductase"/>
</dbReference>
<dbReference type="FunFam" id="3.40.50.720:FF:000424">
    <property type="entry name" value="Meiotically up-regulated gene 72 protein"/>
    <property type="match status" value="1"/>
</dbReference>
<dbReference type="Gene3D" id="3.40.50.720">
    <property type="entry name" value="NAD(P)-binding Rossmann-like Domain"/>
    <property type="match status" value="1"/>
</dbReference>
<protein>
    <submittedName>
        <fullName evidence="4">Meiotically up-regulated gene 72 protein</fullName>
    </submittedName>
</protein>
<evidence type="ECO:0000259" key="2">
    <source>
        <dbReference type="Pfam" id="PF02558"/>
    </source>
</evidence>
<dbReference type="EMBL" id="JPOX01000017">
    <property type="protein sequence ID" value="KFX46804.1"/>
    <property type="molecule type" value="Genomic_DNA"/>
</dbReference>
<reference evidence="4" key="2">
    <citation type="journal article" date="2014" name="PLoS Genet.">
        <title>Signature gene expression reveals novel clues to the molecular mechanisms of dimorphic transition in Penicillium marneffei.</title>
        <authorList>
            <person name="Yang E."/>
            <person name="Wang G."/>
            <person name="Cai J."/>
            <person name="Woo P.C."/>
            <person name="Lau S.K."/>
            <person name="Yuen K.-Y."/>
            <person name="Chow W.-N."/>
            <person name="Lin X."/>
        </authorList>
    </citation>
    <scope>NUCLEOTIDE SEQUENCE</scope>
    <source>
        <strain evidence="4">PM1</strain>
    </source>
</reference>
<dbReference type="AlphaFoldDB" id="A0A093V9X9"/>
<dbReference type="InterPro" id="IPR013332">
    <property type="entry name" value="KPR_N"/>
</dbReference>
<evidence type="ECO:0000313" key="4">
    <source>
        <dbReference type="EMBL" id="KFX46804.1"/>
    </source>
</evidence>
<feature type="region of interest" description="Disordered" evidence="1">
    <location>
        <begin position="606"/>
        <end position="764"/>
    </location>
</feature>
<gene>
    <name evidence="4" type="ORF">GQ26_0170790</name>
</gene>
<feature type="compositionally biased region" description="Low complexity" evidence="1">
    <location>
        <begin position="540"/>
        <end position="554"/>
    </location>
</feature>
<dbReference type="InterPro" id="IPR051402">
    <property type="entry name" value="KPR-Related"/>
</dbReference>
<dbReference type="FunFam" id="1.10.1040.10:FF:000017">
    <property type="entry name" value="2-dehydropantoate 2-reductase"/>
    <property type="match status" value="1"/>
</dbReference>
<feature type="domain" description="Ketopantoate reductase C-terminal" evidence="3">
    <location>
        <begin position="199"/>
        <end position="322"/>
    </location>
</feature>
<dbReference type="GO" id="GO:0005737">
    <property type="term" value="C:cytoplasm"/>
    <property type="evidence" value="ECO:0007669"/>
    <property type="project" value="TreeGrafter"/>
</dbReference>
<dbReference type="PANTHER" id="PTHR21708">
    <property type="entry name" value="PROBABLE 2-DEHYDROPANTOATE 2-REDUCTASE"/>
    <property type="match status" value="1"/>
</dbReference>
<feature type="compositionally biased region" description="Polar residues" evidence="1">
    <location>
        <begin position="743"/>
        <end position="756"/>
    </location>
</feature>
<dbReference type="SUPFAM" id="SSF48179">
    <property type="entry name" value="6-phosphogluconate dehydrogenase C-terminal domain-like"/>
    <property type="match status" value="1"/>
</dbReference>
<dbReference type="Gene3D" id="1.10.1040.10">
    <property type="entry name" value="N-(1-d-carboxylethyl)-l-norvaline Dehydrogenase, domain 2"/>
    <property type="match status" value="1"/>
</dbReference>